<protein>
    <recommendedName>
        <fullName evidence="2">NAD-dependent epimerase/dehydratase domain-containing protein</fullName>
    </recommendedName>
</protein>
<dbReference type="Pfam" id="PF01370">
    <property type="entry name" value="Epimerase"/>
    <property type="match status" value="1"/>
</dbReference>
<feature type="compositionally biased region" description="Polar residues" evidence="1">
    <location>
        <begin position="42"/>
        <end position="53"/>
    </location>
</feature>
<accession>A0A540MX53</accession>
<organism evidence="3 4">
    <name type="scientific">Malus baccata</name>
    <name type="common">Siberian crab apple</name>
    <name type="synonym">Pyrus baccata</name>
    <dbReference type="NCBI Taxonomy" id="106549"/>
    <lineage>
        <taxon>Eukaryota</taxon>
        <taxon>Viridiplantae</taxon>
        <taxon>Streptophyta</taxon>
        <taxon>Embryophyta</taxon>
        <taxon>Tracheophyta</taxon>
        <taxon>Spermatophyta</taxon>
        <taxon>Magnoliopsida</taxon>
        <taxon>eudicotyledons</taxon>
        <taxon>Gunneridae</taxon>
        <taxon>Pentapetalae</taxon>
        <taxon>rosids</taxon>
        <taxon>fabids</taxon>
        <taxon>Rosales</taxon>
        <taxon>Rosaceae</taxon>
        <taxon>Amygdaloideae</taxon>
        <taxon>Maleae</taxon>
        <taxon>Malus</taxon>
    </lineage>
</organism>
<comment type="caution">
    <text evidence="3">The sequence shown here is derived from an EMBL/GenBank/DDBJ whole genome shotgun (WGS) entry which is preliminary data.</text>
</comment>
<name>A0A540MX53_MALBA</name>
<evidence type="ECO:0000313" key="4">
    <source>
        <dbReference type="Proteomes" id="UP000315295"/>
    </source>
</evidence>
<reference evidence="3 4" key="1">
    <citation type="journal article" date="2019" name="G3 (Bethesda)">
        <title>Sequencing of a Wild Apple (Malus baccata) Genome Unravels the Differences Between Cultivated and Wild Apple Species Regarding Disease Resistance and Cold Tolerance.</title>
        <authorList>
            <person name="Chen X."/>
        </authorList>
    </citation>
    <scope>NUCLEOTIDE SEQUENCE [LARGE SCALE GENOMIC DNA]</scope>
    <source>
        <strain evidence="4">cv. Shandingzi</strain>
        <tissue evidence="3">Leaves</tissue>
    </source>
</reference>
<dbReference type="AlphaFoldDB" id="A0A540MX53"/>
<feature type="region of interest" description="Disordered" evidence="1">
    <location>
        <begin position="33"/>
        <end position="53"/>
    </location>
</feature>
<gene>
    <name evidence="3" type="ORF">C1H46_011023</name>
</gene>
<dbReference type="SUPFAM" id="SSF51735">
    <property type="entry name" value="NAD(P)-binding Rossmann-fold domains"/>
    <property type="match status" value="1"/>
</dbReference>
<feature type="domain" description="NAD-dependent epimerase/dehydratase" evidence="2">
    <location>
        <begin position="7"/>
        <end position="43"/>
    </location>
</feature>
<sequence>MEKAGPVCVTGGTGFVASWLVMRLLQHGYTVGATVRPDPAHGSNSRANPTYNH</sequence>
<dbReference type="STRING" id="106549.A0A540MX53"/>
<keyword evidence="4" id="KW-1185">Reference proteome</keyword>
<dbReference type="Proteomes" id="UP000315295">
    <property type="component" value="Unassembled WGS sequence"/>
</dbReference>
<proteinExistence type="predicted"/>
<evidence type="ECO:0000256" key="1">
    <source>
        <dbReference type="SAM" id="MobiDB-lite"/>
    </source>
</evidence>
<dbReference type="EMBL" id="VIEB01000156">
    <property type="protein sequence ID" value="TQE03372.1"/>
    <property type="molecule type" value="Genomic_DNA"/>
</dbReference>
<dbReference type="Gene3D" id="3.40.50.720">
    <property type="entry name" value="NAD(P)-binding Rossmann-like Domain"/>
    <property type="match status" value="1"/>
</dbReference>
<dbReference type="InterPro" id="IPR036291">
    <property type="entry name" value="NAD(P)-bd_dom_sf"/>
</dbReference>
<evidence type="ECO:0000313" key="3">
    <source>
        <dbReference type="EMBL" id="TQE03372.1"/>
    </source>
</evidence>
<evidence type="ECO:0000259" key="2">
    <source>
        <dbReference type="Pfam" id="PF01370"/>
    </source>
</evidence>
<dbReference type="InterPro" id="IPR001509">
    <property type="entry name" value="Epimerase_deHydtase"/>
</dbReference>